<proteinExistence type="predicted"/>
<dbReference type="Proteomes" id="UP001497444">
    <property type="component" value="Chromosome 16"/>
</dbReference>
<gene>
    <name evidence="1" type="ORF">CSSPJE1EN1_LOCUS9920</name>
</gene>
<reference evidence="1" key="1">
    <citation type="submission" date="2024-02" db="EMBL/GenBank/DDBJ databases">
        <authorList>
            <consortium name="ELIXIR-Norway"/>
            <consortium name="Elixir Norway"/>
        </authorList>
    </citation>
    <scope>NUCLEOTIDE SEQUENCE</scope>
</reference>
<keyword evidence="2" id="KW-1185">Reference proteome</keyword>
<evidence type="ECO:0000313" key="1">
    <source>
        <dbReference type="EMBL" id="CAK9264442.1"/>
    </source>
</evidence>
<sequence length="161" mass="18571">MSSPSNEEVPVELVTQENHELNLVRRFDFYTFQDGPQRGSVVLRFLGFGVVRLIGINPDEVRLGDIAIEVAHTGFYTRAQVWLKVTDGAGGVEDLYQEGDRLLRVEHNGSRSRLISWRLWRNQEGAWRFQQESTDEQKFTTIPSDFEPLKPIHEGSQSEFY</sequence>
<evidence type="ECO:0000313" key="2">
    <source>
        <dbReference type="Proteomes" id="UP001497444"/>
    </source>
</evidence>
<protein>
    <submittedName>
        <fullName evidence="1">Uncharacterized protein</fullName>
    </submittedName>
</protein>
<accession>A0ABP0WC55</accession>
<organism evidence="1 2">
    <name type="scientific">Sphagnum jensenii</name>
    <dbReference type="NCBI Taxonomy" id="128206"/>
    <lineage>
        <taxon>Eukaryota</taxon>
        <taxon>Viridiplantae</taxon>
        <taxon>Streptophyta</taxon>
        <taxon>Embryophyta</taxon>
        <taxon>Bryophyta</taxon>
        <taxon>Sphagnophytina</taxon>
        <taxon>Sphagnopsida</taxon>
        <taxon>Sphagnales</taxon>
        <taxon>Sphagnaceae</taxon>
        <taxon>Sphagnum</taxon>
    </lineage>
</organism>
<dbReference type="EMBL" id="OZ020111">
    <property type="protein sequence ID" value="CAK9264442.1"/>
    <property type="molecule type" value="Genomic_DNA"/>
</dbReference>
<name>A0ABP0WC55_9BRYO</name>